<evidence type="ECO:0000313" key="1">
    <source>
        <dbReference type="EMBL" id="TCL04080.1"/>
    </source>
</evidence>
<dbReference type="Proteomes" id="UP000294555">
    <property type="component" value="Unassembled WGS sequence"/>
</dbReference>
<comment type="caution">
    <text evidence="1">The sequence shown here is derived from an EMBL/GenBank/DDBJ whole genome shotgun (WGS) entry which is preliminary data.</text>
</comment>
<dbReference type="EMBL" id="SJOI01000001">
    <property type="protein sequence ID" value="TCL04080.1"/>
    <property type="molecule type" value="Genomic_DNA"/>
</dbReference>
<protein>
    <submittedName>
        <fullName evidence="1">Uncharacterized protein</fullName>
    </submittedName>
</protein>
<reference evidence="1 2" key="1">
    <citation type="submission" date="2019-02" db="EMBL/GenBank/DDBJ databases">
        <title>Investigation of anaerobic lignin degradation for improved lignocellulosic biofuels.</title>
        <authorList>
            <person name="Deangelis K."/>
        </authorList>
    </citation>
    <scope>NUCLEOTIDE SEQUENCE [LARGE SCALE GENOMIC DNA]</scope>
    <source>
        <strain evidence="1 2">159R</strain>
    </source>
</reference>
<gene>
    <name evidence="1" type="ORF">EZJ58_2188</name>
</gene>
<dbReference type="AlphaFoldDB" id="A0A4R1NIR4"/>
<organism evidence="1 2">
    <name type="scientific">Sodalis ligni</name>
    <dbReference type="NCBI Taxonomy" id="2697027"/>
    <lineage>
        <taxon>Bacteria</taxon>
        <taxon>Pseudomonadati</taxon>
        <taxon>Pseudomonadota</taxon>
        <taxon>Gammaproteobacteria</taxon>
        <taxon>Enterobacterales</taxon>
        <taxon>Bruguierivoracaceae</taxon>
        <taxon>Sodalis</taxon>
    </lineage>
</organism>
<evidence type="ECO:0000313" key="2">
    <source>
        <dbReference type="Proteomes" id="UP000294555"/>
    </source>
</evidence>
<proteinExistence type="predicted"/>
<name>A0A4R1NIR4_9GAMM</name>
<sequence>MCSGFMLSQGTQPFSSPVTHDMLYALFYRHPGVTGVVLA</sequence>
<accession>A0A4R1NIR4</accession>
<keyword evidence="2" id="KW-1185">Reference proteome</keyword>